<dbReference type="InterPro" id="IPR017970">
    <property type="entry name" value="Homeobox_CS"/>
</dbReference>
<feature type="compositionally biased region" description="Low complexity" evidence="11">
    <location>
        <begin position="118"/>
        <end position="139"/>
    </location>
</feature>
<comment type="caution">
    <text evidence="13">The sequence shown here is derived from an EMBL/GenBank/DDBJ whole genome shotgun (WGS) entry which is preliminary data.</text>
</comment>
<dbReference type="CDD" id="cd00086">
    <property type="entry name" value="homeodomain"/>
    <property type="match status" value="1"/>
</dbReference>
<dbReference type="InterPro" id="IPR009057">
    <property type="entry name" value="Homeodomain-like_sf"/>
</dbReference>
<dbReference type="PROSITE" id="PS50071">
    <property type="entry name" value="HOMEOBOX_2"/>
    <property type="match status" value="1"/>
</dbReference>
<keyword evidence="6" id="KW-0804">Transcription</keyword>
<keyword evidence="5 9" id="KW-0371">Homeobox</keyword>
<feature type="compositionally biased region" description="Polar residues" evidence="11">
    <location>
        <begin position="144"/>
        <end position="162"/>
    </location>
</feature>
<dbReference type="PRINTS" id="PR00024">
    <property type="entry name" value="HOMEOBOX"/>
</dbReference>
<dbReference type="InterPro" id="IPR051300">
    <property type="entry name" value="HMX_Homeobox_TF"/>
</dbReference>
<dbReference type="InterPro" id="IPR020479">
    <property type="entry name" value="HD_metazoa"/>
</dbReference>
<feature type="DNA-binding region" description="Homeobox" evidence="9">
    <location>
        <begin position="201"/>
        <end position="260"/>
    </location>
</feature>
<feature type="domain" description="Homeobox" evidence="12">
    <location>
        <begin position="199"/>
        <end position="259"/>
    </location>
</feature>
<keyword evidence="7 9" id="KW-0539">Nucleus</keyword>
<dbReference type="GO" id="GO:0000977">
    <property type="term" value="F:RNA polymerase II transcription regulatory region sequence-specific DNA binding"/>
    <property type="evidence" value="ECO:0007669"/>
    <property type="project" value="TreeGrafter"/>
</dbReference>
<dbReference type="GO" id="GO:0000981">
    <property type="term" value="F:DNA-binding transcription factor activity, RNA polymerase II-specific"/>
    <property type="evidence" value="ECO:0007669"/>
    <property type="project" value="InterPro"/>
</dbReference>
<evidence type="ECO:0000256" key="8">
    <source>
        <dbReference type="ARBA" id="ARBA00038165"/>
    </source>
</evidence>
<keyword evidence="3" id="KW-0805">Transcription regulation</keyword>
<keyword evidence="14" id="KW-1185">Reference proteome</keyword>
<comment type="subcellular location">
    <subcellularLocation>
        <location evidence="1 9 10">Nucleus</location>
    </subcellularLocation>
</comment>
<proteinExistence type="inferred from homology"/>
<dbReference type="OrthoDB" id="6159439at2759"/>
<evidence type="ECO:0000256" key="9">
    <source>
        <dbReference type="PROSITE-ProRule" id="PRU00108"/>
    </source>
</evidence>
<evidence type="ECO:0000256" key="10">
    <source>
        <dbReference type="RuleBase" id="RU000682"/>
    </source>
</evidence>
<dbReference type="AlphaFoldDB" id="A0A4Y2G5P4"/>
<dbReference type="GO" id="GO:0005634">
    <property type="term" value="C:nucleus"/>
    <property type="evidence" value="ECO:0007669"/>
    <property type="project" value="UniProtKB-SubCell"/>
</dbReference>
<feature type="region of interest" description="Disordered" evidence="11">
    <location>
        <begin position="109"/>
        <end position="206"/>
    </location>
</feature>
<evidence type="ECO:0000259" key="12">
    <source>
        <dbReference type="PROSITE" id="PS50071"/>
    </source>
</evidence>
<keyword evidence="4 9" id="KW-0238">DNA-binding</keyword>
<evidence type="ECO:0000313" key="14">
    <source>
        <dbReference type="Proteomes" id="UP000499080"/>
    </source>
</evidence>
<protein>
    <submittedName>
        <fullName evidence="13">Homeobox protein HMX3</fullName>
    </submittedName>
</protein>
<dbReference type="Proteomes" id="UP000499080">
    <property type="component" value="Unassembled WGS sequence"/>
</dbReference>
<accession>A0A4Y2G5P4</accession>
<evidence type="ECO:0000256" key="11">
    <source>
        <dbReference type="SAM" id="MobiDB-lite"/>
    </source>
</evidence>
<gene>
    <name evidence="13" type="primary">hmx3</name>
    <name evidence="13" type="ORF">AVEN_113545_1</name>
</gene>
<keyword evidence="2" id="KW-0217">Developmental protein</keyword>
<dbReference type="PANTHER" id="PTHR46110">
    <property type="entry name" value="HOMEOBOX PROTEIN HMX"/>
    <property type="match status" value="1"/>
</dbReference>
<evidence type="ECO:0000256" key="2">
    <source>
        <dbReference type="ARBA" id="ARBA00022473"/>
    </source>
</evidence>
<organism evidence="13 14">
    <name type="scientific">Araneus ventricosus</name>
    <name type="common">Orbweaver spider</name>
    <name type="synonym">Epeira ventricosa</name>
    <dbReference type="NCBI Taxonomy" id="182803"/>
    <lineage>
        <taxon>Eukaryota</taxon>
        <taxon>Metazoa</taxon>
        <taxon>Ecdysozoa</taxon>
        <taxon>Arthropoda</taxon>
        <taxon>Chelicerata</taxon>
        <taxon>Arachnida</taxon>
        <taxon>Araneae</taxon>
        <taxon>Araneomorphae</taxon>
        <taxon>Entelegynae</taxon>
        <taxon>Araneoidea</taxon>
        <taxon>Araneidae</taxon>
        <taxon>Araneus</taxon>
    </lineage>
</organism>
<dbReference type="PROSITE" id="PS00027">
    <property type="entry name" value="HOMEOBOX_1"/>
    <property type="match status" value="1"/>
</dbReference>
<reference evidence="13 14" key="1">
    <citation type="journal article" date="2019" name="Sci. Rep.">
        <title>Orb-weaving spider Araneus ventricosus genome elucidates the spidroin gene catalogue.</title>
        <authorList>
            <person name="Kono N."/>
            <person name="Nakamura H."/>
            <person name="Ohtoshi R."/>
            <person name="Moran D.A.P."/>
            <person name="Shinohara A."/>
            <person name="Yoshida Y."/>
            <person name="Fujiwara M."/>
            <person name="Mori M."/>
            <person name="Tomita M."/>
            <person name="Arakawa K."/>
        </authorList>
    </citation>
    <scope>NUCLEOTIDE SEQUENCE [LARGE SCALE GENOMIC DNA]</scope>
</reference>
<name>A0A4Y2G5P4_ARAVE</name>
<sequence length="340" mass="37553">MSILMSENGEEKTICSPNNSDAKPPLEEMKPPSLMPRNSFSIASILSRDDPKKELHLIPGDVNACIARRNFQSIAFEPRLALMRHAQNFCNHQQHAFVKQMYPHYAWNPVTSRDENRNNNSESPPPSHHTSNSPTFHSSYRLDLNTSSRSPSPNTASASQLRPDSGGDGSDSEHETGSKSLCSGDVSGNGDDKKSKTHRRKKKTRTVFTRSQVYQLEATFEMKRYLSSSERAGLASSLHLTETQVKIWFQNRRNKWKRQMAADMEAANLHAAATQRLTRVPILYHDRGVASSGGTSPIPGNGLPVVTAAGTAFSNYPALFYPPYAAVQPTAVRPTLSGMG</sequence>
<dbReference type="PANTHER" id="PTHR46110:SF3">
    <property type="entry name" value="HOMEOBOX PROTEIN HMX"/>
    <property type="match status" value="1"/>
</dbReference>
<feature type="region of interest" description="Disordered" evidence="11">
    <location>
        <begin position="1"/>
        <end position="34"/>
    </location>
</feature>
<evidence type="ECO:0000256" key="4">
    <source>
        <dbReference type="ARBA" id="ARBA00023125"/>
    </source>
</evidence>
<evidence type="ECO:0000256" key="7">
    <source>
        <dbReference type="ARBA" id="ARBA00023242"/>
    </source>
</evidence>
<evidence type="ECO:0000256" key="1">
    <source>
        <dbReference type="ARBA" id="ARBA00004123"/>
    </source>
</evidence>
<feature type="compositionally biased region" description="Basic residues" evidence="11">
    <location>
        <begin position="195"/>
        <end position="205"/>
    </location>
</feature>
<evidence type="ECO:0000313" key="13">
    <source>
        <dbReference type="EMBL" id="GBM47919.1"/>
    </source>
</evidence>
<dbReference type="FunFam" id="1.10.10.60:FF:000053">
    <property type="entry name" value="H6 family homeobox 2"/>
    <property type="match status" value="1"/>
</dbReference>
<evidence type="ECO:0000256" key="5">
    <source>
        <dbReference type="ARBA" id="ARBA00023155"/>
    </source>
</evidence>
<evidence type="ECO:0000256" key="3">
    <source>
        <dbReference type="ARBA" id="ARBA00023015"/>
    </source>
</evidence>
<dbReference type="InterPro" id="IPR001356">
    <property type="entry name" value="HD"/>
</dbReference>
<dbReference type="SUPFAM" id="SSF46689">
    <property type="entry name" value="Homeodomain-like"/>
    <property type="match status" value="1"/>
</dbReference>
<evidence type="ECO:0000256" key="6">
    <source>
        <dbReference type="ARBA" id="ARBA00023163"/>
    </source>
</evidence>
<dbReference type="Gene3D" id="1.10.10.60">
    <property type="entry name" value="Homeodomain-like"/>
    <property type="match status" value="1"/>
</dbReference>
<comment type="similarity">
    <text evidence="8">Belongs to the HMX homeobox family.</text>
</comment>
<dbReference type="EMBL" id="BGPR01001198">
    <property type="protein sequence ID" value="GBM47919.1"/>
    <property type="molecule type" value="Genomic_DNA"/>
</dbReference>
<dbReference type="SMART" id="SM00389">
    <property type="entry name" value="HOX"/>
    <property type="match status" value="1"/>
</dbReference>
<dbReference type="Pfam" id="PF00046">
    <property type="entry name" value="Homeodomain"/>
    <property type="match status" value="1"/>
</dbReference>